<name>A0AC34QQQ3_9BILA</name>
<dbReference type="WBParaSite" id="JU765_v2.g18597.t1">
    <property type="protein sequence ID" value="JU765_v2.g18597.t1"/>
    <property type="gene ID" value="JU765_v2.g18597"/>
</dbReference>
<reference evidence="2" key="1">
    <citation type="submission" date="2022-11" db="UniProtKB">
        <authorList>
            <consortium name="WormBaseParasite"/>
        </authorList>
    </citation>
    <scope>IDENTIFICATION</scope>
</reference>
<sequence length="286" mass="31870">MSHPQDVPVPVPFTSKLTQKLQPGQTLFIHGHVNEDAQGFQVNLLSGTPVIDPNVGAVVLHIDTRYSEGKHVLNSLQGGQWGKEERVSIAFKPGQDFDLRIRALDDKFEILANHKEIHEFKYRVPIDAIDYLNILGDITLSGVHWGGRYFKLPFETGFPAGHLNAGDRILLYGMPTGKRFEVNLIGGNGDILLHFNPRLNESAVVRNSSLGGTWGQEEREGGFPFKKDIAFDLVLVNEPYSIQIFINNQRFGTFAHRTGNPAFDYKGIRIDGELELTGLEFAAAHV</sequence>
<evidence type="ECO:0000313" key="2">
    <source>
        <dbReference type="WBParaSite" id="JU765_v2.g18597.t1"/>
    </source>
</evidence>
<organism evidence="1 2">
    <name type="scientific">Panagrolaimus sp. JU765</name>
    <dbReference type="NCBI Taxonomy" id="591449"/>
    <lineage>
        <taxon>Eukaryota</taxon>
        <taxon>Metazoa</taxon>
        <taxon>Ecdysozoa</taxon>
        <taxon>Nematoda</taxon>
        <taxon>Chromadorea</taxon>
        <taxon>Rhabditida</taxon>
        <taxon>Tylenchina</taxon>
        <taxon>Panagrolaimomorpha</taxon>
        <taxon>Panagrolaimoidea</taxon>
        <taxon>Panagrolaimidae</taxon>
        <taxon>Panagrolaimus</taxon>
    </lineage>
</organism>
<protein>
    <submittedName>
        <fullName evidence="2">Galectin</fullName>
    </submittedName>
</protein>
<accession>A0AC34QQQ3</accession>
<dbReference type="Proteomes" id="UP000887576">
    <property type="component" value="Unplaced"/>
</dbReference>
<evidence type="ECO:0000313" key="1">
    <source>
        <dbReference type="Proteomes" id="UP000887576"/>
    </source>
</evidence>
<proteinExistence type="predicted"/>